<feature type="non-terminal residue" evidence="2">
    <location>
        <position position="82"/>
    </location>
</feature>
<gene>
    <name evidence="2" type="ORF">IPOD504_LOCUS5819</name>
</gene>
<sequence length="82" mass="9018">MSLSIVIQASSSKKSLEHGIPNRIAADNGRRVFVTNRRNQLPDNDRTRGAEKRAHVKPRGHTPAKANRAPDGIPLRPVSALF</sequence>
<accession>A0ABN8I785</accession>
<organism evidence="2 3">
    <name type="scientific">Iphiclides podalirius</name>
    <name type="common">scarce swallowtail</name>
    <dbReference type="NCBI Taxonomy" id="110791"/>
    <lineage>
        <taxon>Eukaryota</taxon>
        <taxon>Metazoa</taxon>
        <taxon>Ecdysozoa</taxon>
        <taxon>Arthropoda</taxon>
        <taxon>Hexapoda</taxon>
        <taxon>Insecta</taxon>
        <taxon>Pterygota</taxon>
        <taxon>Neoptera</taxon>
        <taxon>Endopterygota</taxon>
        <taxon>Lepidoptera</taxon>
        <taxon>Glossata</taxon>
        <taxon>Ditrysia</taxon>
        <taxon>Papilionoidea</taxon>
        <taxon>Papilionidae</taxon>
        <taxon>Papilioninae</taxon>
        <taxon>Iphiclides</taxon>
    </lineage>
</organism>
<reference evidence="2" key="1">
    <citation type="submission" date="2022-03" db="EMBL/GenBank/DDBJ databases">
        <authorList>
            <person name="Martin H S."/>
        </authorList>
    </citation>
    <scope>NUCLEOTIDE SEQUENCE</scope>
</reference>
<evidence type="ECO:0008006" key="4">
    <source>
        <dbReference type="Google" id="ProtNLM"/>
    </source>
</evidence>
<evidence type="ECO:0000313" key="2">
    <source>
        <dbReference type="EMBL" id="CAH2047531.1"/>
    </source>
</evidence>
<evidence type="ECO:0000256" key="1">
    <source>
        <dbReference type="SAM" id="MobiDB-lite"/>
    </source>
</evidence>
<evidence type="ECO:0000313" key="3">
    <source>
        <dbReference type="Proteomes" id="UP000837857"/>
    </source>
</evidence>
<dbReference type="Proteomes" id="UP000837857">
    <property type="component" value="Chromosome 17"/>
</dbReference>
<protein>
    <recommendedName>
        <fullName evidence="4">Ribosomal protein L28</fullName>
    </recommendedName>
</protein>
<keyword evidence="3" id="KW-1185">Reference proteome</keyword>
<name>A0ABN8I785_9NEOP</name>
<feature type="compositionally biased region" description="Basic and acidic residues" evidence="1">
    <location>
        <begin position="43"/>
        <end position="53"/>
    </location>
</feature>
<proteinExistence type="predicted"/>
<dbReference type="EMBL" id="OW152829">
    <property type="protein sequence ID" value="CAH2047531.1"/>
    <property type="molecule type" value="Genomic_DNA"/>
</dbReference>
<feature type="region of interest" description="Disordered" evidence="1">
    <location>
        <begin position="31"/>
        <end position="73"/>
    </location>
</feature>